<feature type="chain" id="PRO_5042611651" description="histidine kinase" evidence="8">
    <location>
        <begin position="26"/>
        <end position="527"/>
    </location>
</feature>
<evidence type="ECO:0000256" key="2">
    <source>
        <dbReference type="ARBA" id="ARBA00012438"/>
    </source>
</evidence>
<name>A0AAJ1MKZ0_9SPIO</name>
<dbReference type="InterPro" id="IPR050736">
    <property type="entry name" value="Sensor_HK_Regulatory"/>
</dbReference>
<evidence type="ECO:0000256" key="7">
    <source>
        <dbReference type="SAM" id="Phobius"/>
    </source>
</evidence>
<dbReference type="SUPFAM" id="SSF47384">
    <property type="entry name" value="Homodimeric domain of signal transducing histidine kinase"/>
    <property type="match status" value="1"/>
</dbReference>
<feature type="transmembrane region" description="Helical" evidence="7">
    <location>
        <begin position="263"/>
        <end position="289"/>
    </location>
</feature>
<dbReference type="InterPro" id="IPR036890">
    <property type="entry name" value="HATPase_C_sf"/>
</dbReference>
<protein>
    <recommendedName>
        <fullName evidence="2">histidine kinase</fullName>
        <ecNumber evidence="2">2.7.13.3</ecNumber>
    </recommendedName>
</protein>
<evidence type="ECO:0000256" key="1">
    <source>
        <dbReference type="ARBA" id="ARBA00000085"/>
    </source>
</evidence>
<keyword evidence="5" id="KW-0418">Kinase</keyword>
<dbReference type="InterPro" id="IPR003661">
    <property type="entry name" value="HisK_dim/P_dom"/>
</dbReference>
<comment type="caution">
    <text evidence="10">The sequence shown here is derived from an EMBL/GenBank/DDBJ whole genome shotgun (WGS) entry which is preliminary data.</text>
</comment>
<keyword evidence="7" id="KW-0812">Transmembrane</keyword>
<keyword evidence="3" id="KW-0597">Phosphoprotein</keyword>
<dbReference type="Gene3D" id="3.40.190.10">
    <property type="entry name" value="Periplasmic binding protein-like II"/>
    <property type="match status" value="2"/>
</dbReference>
<feature type="domain" description="Histidine kinase" evidence="9">
    <location>
        <begin position="316"/>
        <end position="527"/>
    </location>
</feature>
<dbReference type="SMART" id="SM00062">
    <property type="entry name" value="PBPb"/>
    <property type="match status" value="1"/>
</dbReference>
<keyword evidence="6" id="KW-0902">Two-component regulatory system</keyword>
<organism evidence="10 11">
    <name type="scientific">Candidatus Thalassospirochaeta sargassi</name>
    <dbReference type="NCBI Taxonomy" id="3119039"/>
    <lineage>
        <taxon>Bacteria</taxon>
        <taxon>Pseudomonadati</taxon>
        <taxon>Spirochaetota</taxon>
        <taxon>Spirochaetia</taxon>
        <taxon>Spirochaetales</taxon>
        <taxon>Spirochaetaceae</taxon>
        <taxon>Candidatus Thalassospirochaeta</taxon>
    </lineage>
</organism>
<dbReference type="PRINTS" id="PR00344">
    <property type="entry name" value="BCTRLSENSOR"/>
</dbReference>
<dbReference type="SMART" id="SM00387">
    <property type="entry name" value="HATPase_c"/>
    <property type="match status" value="1"/>
</dbReference>
<evidence type="ECO:0000313" key="10">
    <source>
        <dbReference type="EMBL" id="MDC7227281.1"/>
    </source>
</evidence>
<sequence>MNKNTFSFTAILFILILGAIMPCSAQVPDEDKSITIAVFRNAQPVIFVDKHGRPAGIYPDLLEIILHDAGYNVRYLVFDTFQEAFEAAASRKVDIMPALQKSAEREKLFDYGTSTVFVAWSQVFTSEGSTVESIFDLRDRRIGLMAADQNARNFINLMSSFEISFESVIFNNFDEITQALVMAEIDAGVYFSTYLNEEFQIKPTDIVFSPSNSYLAVPAGTNSELLQEIDDALREAKEDNDSFYYEILGKYRLIYQEQYLPQWLIILVISLSVLAVTALVFVLLLRFLVKRTTIDLLIEKKHAEESDRLKTGFLSKVSHELRTPLNGIMGMHTLLNHTDLNKDQELYLNLASQASHSLNKIIQDLLDLNESTAPELELKMSSININEVIMNVVSYMRIYAAKKQIGIEYHPHDEEIFWKTDSSRLKQVLIQLLFNAVDFSEEGIITIEAEISRNLQIKIKDQGRGIAPGHLKEVFIPFHQLEHPFTRQQGGLGVGLTIARQLCKKLNGEIEINSEEEKGSEFIIRLY</sequence>
<keyword evidence="7" id="KW-1133">Transmembrane helix</keyword>
<dbReference type="CDD" id="cd00082">
    <property type="entry name" value="HisKA"/>
    <property type="match status" value="1"/>
</dbReference>
<accession>A0AAJ1MKZ0</accession>
<keyword evidence="10" id="KW-0547">Nucleotide-binding</keyword>
<dbReference type="SMART" id="SM00388">
    <property type="entry name" value="HisKA"/>
    <property type="match status" value="1"/>
</dbReference>
<evidence type="ECO:0000256" key="5">
    <source>
        <dbReference type="ARBA" id="ARBA00022777"/>
    </source>
</evidence>
<evidence type="ECO:0000256" key="6">
    <source>
        <dbReference type="ARBA" id="ARBA00023012"/>
    </source>
</evidence>
<dbReference type="GO" id="GO:0000155">
    <property type="term" value="F:phosphorelay sensor kinase activity"/>
    <property type="evidence" value="ECO:0007669"/>
    <property type="project" value="InterPro"/>
</dbReference>
<dbReference type="Proteomes" id="UP001221217">
    <property type="component" value="Unassembled WGS sequence"/>
</dbReference>
<dbReference type="Pfam" id="PF02518">
    <property type="entry name" value="HATPase_c"/>
    <property type="match status" value="1"/>
</dbReference>
<dbReference type="SUPFAM" id="SSF53850">
    <property type="entry name" value="Periplasmic binding protein-like II"/>
    <property type="match status" value="1"/>
</dbReference>
<dbReference type="GO" id="GO:0005524">
    <property type="term" value="F:ATP binding"/>
    <property type="evidence" value="ECO:0007669"/>
    <property type="project" value="UniProtKB-KW"/>
</dbReference>
<dbReference type="PROSITE" id="PS50109">
    <property type="entry name" value="HIS_KIN"/>
    <property type="match status" value="1"/>
</dbReference>
<dbReference type="SUPFAM" id="SSF55874">
    <property type="entry name" value="ATPase domain of HSP90 chaperone/DNA topoisomerase II/histidine kinase"/>
    <property type="match status" value="1"/>
</dbReference>
<dbReference type="Pfam" id="PF00512">
    <property type="entry name" value="HisKA"/>
    <property type="match status" value="1"/>
</dbReference>
<dbReference type="Pfam" id="PF00497">
    <property type="entry name" value="SBP_bac_3"/>
    <property type="match status" value="1"/>
</dbReference>
<dbReference type="EMBL" id="JAQQAL010000024">
    <property type="protein sequence ID" value="MDC7227281.1"/>
    <property type="molecule type" value="Genomic_DNA"/>
</dbReference>
<feature type="signal peptide" evidence="8">
    <location>
        <begin position="1"/>
        <end position="25"/>
    </location>
</feature>
<dbReference type="AlphaFoldDB" id="A0AAJ1MKZ0"/>
<dbReference type="InterPro" id="IPR036097">
    <property type="entry name" value="HisK_dim/P_sf"/>
</dbReference>
<keyword evidence="8" id="KW-0732">Signal</keyword>
<evidence type="ECO:0000256" key="8">
    <source>
        <dbReference type="SAM" id="SignalP"/>
    </source>
</evidence>
<reference evidence="10 11" key="1">
    <citation type="submission" date="2022-12" db="EMBL/GenBank/DDBJ databases">
        <title>Metagenome assembled genome from gulf of manar.</title>
        <authorList>
            <person name="Kohli P."/>
            <person name="Pk S."/>
            <person name="Venkata Ramana C."/>
            <person name="Sasikala C."/>
        </authorList>
    </citation>
    <scope>NUCLEOTIDE SEQUENCE [LARGE SCALE GENOMIC DNA]</scope>
    <source>
        <strain evidence="10">JB008</strain>
    </source>
</reference>
<dbReference type="EC" id="2.7.13.3" evidence="2"/>
<dbReference type="InterPro" id="IPR003594">
    <property type="entry name" value="HATPase_dom"/>
</dbReference>
<dbReference type="InterPro" id="IPR005467">
    <property type="entry name" value="His_kinase_dom"/>
</dbReference>
<keyword evidence="10" id="KW-0067">ATP-binding</keyword>
<dbReference type="Gene3D" id="1.10.287.130">
    <property type="match status" value="1"/>
</dbReference>
<evidence type="ECO:0000259" key="9">
    <source>
        <dbReference type="PROSITE" id="PS50109"/>
    </source>
</evidence>
<dbReference type="InterPro" id="IPR004358">
    <property type="entry name" value="Sig_transdc_His_kin-like_C"/>
</dbReference>
<gene>
    <name evidence="10" type="ORF">PQJ61_11020</name>
</gene>
<dbReference type="Gene3D" id="3.30.565.10">
    <property type="entry name" value="Histidine kinase-like ATPase, C-terminal domain"/>
    <property type="match status" value="1"/>
</dbReference>
<keyword evidence="7" id="KW-0472">Membrane</keyword>
<evidence type="ECO:0000256" key="3">
    <source>
        <dbReference type="ARBA" id="ARBA00022553"/>
    </source>
</evidence>
<proteinExistence type="predicted"/>
<dbReference type="PANTHER" id="PTHR43711">
    <property type="entry name" value="TWO-COMPONENT HISTIDINE KINASE"/>
    <property type="match status" value="1"/>
</dbReference>
<evidence type="ECO:0000313" key="11">
    <source>
        <dbReference type="Proteomes" id="UP001221217"/>
    </source>
</evidence>
<evidence type="ECO:0000256" key="4">
    <source>
        <dbReference type="ARBA" id="ARBA00022679"/>
    </source>
</evidence>
<keyword evidence="4" id="KW-0808">Transferase</keyword>
<comment type="catalytic activity">
    <reaction evidence="1">
        <text>ATP + protein L-histidine = ADP + protein N-phospho-L-histidine.</text>
        <dbReference type="EC" id="2.7.13.3"/>
    </reaction>
</comment>
<dbReference type="PANTHER" id="PTHR43711:SF26">
    <property type="entry name" value="SENSOR HISTIDINE KINASE RCSC"/>
    <property type="match status" value="1"/>
</dbReference>
<dbReference type="InterPro" id="IPR001638">
    <property type="entry name" value="Solute-binding_3/MltF_N"/>
</dbReference>